<evidence type="ECO:0000313" key="3">
    <source>
        <dbReference type="EMBL" id="MBP2386222.1"/>
    </source>
</evidence>
<feature type="chain" id="PRO_5045245806" evidence="2">
    <location>
        <begin position="27"/>
        <end position="370"/>
    </location>
</feature>
<feature type="region of interest" description="Disordered" evidence="1">
    <location>
        <begin position="52"/>
        <end position="71"/>
    </location>
</feature>
<comment type="caution">
    <text evidence="3">The sequence shown here is derived from an EMBL/GenBank/DDBJ whole genome shotgun (WGS) entry which is preliminary data.</text>
</comment>
<organism evidence="3 4">
    <name type="scientific">Paeniglutamicibacter kerguelensis</name>
    <dbReference type="NCBI Taxonomy" id="254788"/>
    <lineage>
        <taxon>Bacteria</taxon>
        <taxon>Bacillati</taxon>
        <taxon>Actinomycetota</taxon>
        <taxon>Actinomycetes</taxon>
        <taxon>Micrococcales</taxon>
        <taxon>Micrococcaceae</taxon>
        <taxon>Paeniglutamicibacter</taxon>
    </lineage>
</organism>
<dbReference type="RefSeq" id="WP_209997164.1">
    <property type="nucleotide sequence ID" value="NZ_BAAAJY010000023.1"/>
</dbReference>
<proteinExistence type="predicted"/>
<dbReference type="Proteomes" id="UP001296993">
    <property type="component" value="Unassembled WGS sequence"/>
</dbReference>
<reference evidence="3 4" key="1">
    <citation type="submission" date="2021-03" db="EMBL/GenBank/DDBJ databases">
        <title>Sequencing the genomes of 1000 actinobacteria strains.</title>
        <authorList>
            <person name="Klenk H.-P."/>
        </authorList>
    </citation>
    <scope>NUCLEOTIDE SEQUENCE [LARGE SCALE GENOMIC DNA]</scope>
    <source>
        <strain evidence="3 4">DSM 15797</strain>
    </source>
</reference>
<name>A0ABS4XCM6_9MICC</name>
<keyword evidence="4" id="KW-1185">Reference proteome</keyword>
<accession>A0ABS4XCM6</accession>
<evidence type="ECO:0000256" key="2">
    <source>
        <dbReference type="SAM" id="SignalP"/>
    </source>
</evidence>
<gene>
    <name evidence="3" type="ORF">JOF47_001733</name>
</gene>
<evidence type="ECO:0000313" key="4">
    <source>
        <dbReference type="Proteomes" id="UP001296993"/>
    </source>
</evidence>
<feature type="signal peptide" evidence="2">
    <location>
        <begin position="1"/>
        <end position="26"/>
    </location>
</feature>
<protein>
    <submittedName>
        <fullName evidence="3">Uncharacterized protein</fullName>
    </submittedName>
</protein>
<keyword evidence="2" id="KW-0732">Signal</keyword>
<dbReference type="EMBL" id="JAGIOF010000001">
    <property type="protein sequence ID" value="MBP2386222.1"/>
    <property type="molecule type" value="Genomic_DNA"/>
</dbReference>
<sequence length="370" mass="39152">MKKIVSVLASGALVLGTFALAPPALAAPPEVRPPVASPVSVAAAGSTSPRILTGAKKTTTTDKPNKSVQTTRLPVLQSSSTTNRKNFTAYANEAVAAELKAFNAARKGKCRGNTSATFDARPGSTGVYKGRYASVTMNFSLHLCGAAATSKARSFTVNLKTGKKVGISTFVSQNDITTKMAVANNFAAAKNKCLGELNPASRDFPRPIAWDLSAKGIRLHYAKKSAGTGTCETPTVLLPWTEVATAQDMRGAVQNRTYVGTLTYDKDYATYRGEVIVTSVQGRKVTVFDTFLFSDGACLHGVRTGTSAILSQFGGDNTKFNARFKDTSANPKFDTAQFGKGWHEATATEIKNIVRTVGGPMFTAHQVCGS</sequence>
<evidence type="ECO:0000256" key="1">
    <source>
        <dbReference type="SAM" id="MobiDB-lite"/>
    </source>
</evidence>